<dbReference type="EMBL" id="BMVO01000014">
    <property type="protein sequence ID" value="GHB14312.1"/>
    <property type="molecule type" value="Genomic_DNA"/>
</dbReference>
<sequence>MVHTVRRALRGVEQGRVRRLRTARAAHISRPGVTTEATPGQLRITTTRIPRSVPEHTPDSGP</sequence>
<evidence type="ECO:0000313" key="2">
    <source>
        <dbReference type="Proteomes" id="UP000599437"/>
    </source>
</evidence>
<gene>
    <name evidence="1" type="ORF">GCM10010346_42330</name>
</gene>
<organism evidence="1 2">
    <name type="scientific">Streptomyces chryseus</name>
    <dbReference type="NCBI Taxonomy" id="68186"/>
    <lineage>
        <taxon>Bacteria</taxon>
        <taxon>Bacillati</taxon>
        <taxon>Actinomycetota</taxon>
        <taxon>Actinomycetes</taxon>
        <taxon>Kitasatosporales</taxon>
        <taxon>Streptomycetaceae</taxon>
        <taxon>Streptomyces</taxon>
    </lineage>
</organism>
<proteinExistence type="predicted"/>
<evidence type="ECO:0008006" key="3">
    <source>
        <dbReference type="Google" id="ProtNLM"/>
    </source>
</evidence>
<reference evidence="2" key="1">
    <citation type="journal article" date="2019" name="Int. J. Syst. Evol. Microbiol.">
        <title>The Global Catalogue of Microorganisms (GCM) 10K type strain sequencing project: providing services to taxonomists for standard genome sequencing and annotation.</title>
        <authorList>
            <consortium name="The Broad Institute Genomics Platform"/>
            <consortium name="The Broad Institute Genome Sequencing Center for Infectious Disease"/>
            <person name="Wu L."/>
            <person name="Ma J."/>
        </authorList>
    </citation>
    <scope>NUCLEOTIDE SEQUENCE [LARGE SCALE GENOMIC DNA]</scope>
    <source>
        <strain evidence="2">JCM 4737</strain>
    </source>
</reference>
<protein>
    <recommendedName>
        <fullName evidence="3">Transposase</fullName>
    </recommendedName>
</protein>
<keyword evidence="2" id="KW-1185">Reference proteome</keyword>
<comment type="caution">
    <text evidence="1">The sequence shown here is derived from an EMBL/GenBank/DDBJ whole genome shotgun (WGS) entry which is preliminary data.</text>
</comment>
<accession>A0ABQ3DSF2</accession>
<dbReference type="Proteomes" id="UP000599437">
    <property type="component" value="Unassembled WGS sequence"/>
</dbReference>
<name>A0ABQ3DSF2_9ACTN</name>
<evidence type="ECO:0000313" key="1">
    <source>
        <dbReference type="EMBL" id="GHB14312.1"/>
    </source>
</evidence>